<accession>X0UL11</accession>
<evidence type="ECO:0000256" key="1">
    <source>
        <dbReference type="SAM" id="Phobius"/>
    </source>
</evidence>
<organism evidence="2">
    <name type="scientific">marine sediment metagenome</name>
    <dbReference type="NCBI Taxonomy" id="412755"/>
    <lineage>
        <taxon>unclassified sequences</taxon>
        <taxon>metagenomes</taxon>
        <taxon>ecological metagenomes</taxon>
    </lineage>
</organism>
<comment type="caution">
    <text evidence="2">The sequence shown here is derived from an EMBL/GenBank/DDBJ whole genome shotgun (WGS) entry which is preliminary data.</text>
</comment>
<name>X0UL11_9ZZZZ</name>
<dbReference type="AlphaFoldDB" id="X0UL11"/>
<sequence>MGKDIIRSIEKRYIALLVVLVLVFVFILLTADITGRMFANIIAIIVMIALIPYAIILLIRKKGRK</sequence>
<dbReference type="EMBL" id="BARS01021688">
    <property type="protein sequence ID" value="GAG06479.1"/>
    <property type="molecule type" value="Genomic_DNA"/>
</dbReference>
<keyword evidence="1" id="KW-1133">Transmembrane helix</keyword>
<gene>
    <name evidence="2" type="ORF">S01H1_34792</name>
</gene>
<protein>
    <submittedName>
        <fullName evidence="2">Uncharacterized protein</fullName>
    </submittedName>
</protein>
<feature type="transmembrane region" description="Helical" evidence="1">
    <location>
        <begin position="37"/>
        <end position="59"/>
    </location>
</feature>
<evidence type="ECO:0000313" key="2">
    <source>
        <dbReference type="EMBL" id="GAG06479.1"/>
    </source>
</evidence>
<keyword evidence="1" id="KW-0812">Transmembrane</keyword>
<proteinExistence type="predicted"/>
<reference evidence="2" key="1">
    <citation type="journal article" date="2014" name="Front. Microbiol.">
        <title>High frequency of phylogenetically diverse reductive dehalogenase-homologous genes in deep subseafloor sedimentary metagenomes.</title>
        <authorList>
            <person name="Kawai M."/>
            <person name="Futagami T."/>
            <person name="Toyoda A."/>
            <person name="Takaki Y."/>
            <person name="Nishi S."/>
            <person name="Hori S."/>
            <person name="Arai W."/>
            <person name="Tsubouchi T."/>
            <person name="Morono Y."/>
            <person name="Uchiyama I."/>
            <person name="Ito T."/>
            <person name="Fujiyama A."/>
            <person name="Inagaki F."/>
            <person name="Takami H."/>
        </authorList>
    </citation>
    <scope>NUCLEOTIDE SEQUENCE</scope>
    <source>
        <strain evidence="2">Expedition CK06-06</strain>
    </source>
</reference>
<keyword evidence="1" id="KW-0472">Membrane</keyword>
<feature type="transmembrane region" description="Helical" evidence="1">
    <location>
        <begin position="12"/>
        <end position="31"/>
    </location>
</feature>